<dbReference type="InterPro" id="IPR003822">
    <property type="entry name" value="PAH"/>
</dbReference>
<protein>
    <submittedName>
        <fullName evidence="4">SIN3-like 4</fullName>
    </submittedName>
</protein>
<comment type="caution">
    <text evidence="4">The sequence shown here is derived from an EMBL/GenBank/DDBJ whole genome shotgun (WGS) entry which is preliminary data.</text>
</comment>
<evidence type="ECO:0000256" key="2">
    <source>
        <dbReference type="ARBA" id="ARBA00023242"/>
    </source>
</evidence>
<organism evidence="4 5">
    <name type="scientific">Artemisia annua</name>
    <name type="common">Sweet wormwood</name>
    <dbReference type="NCBI Taxonomy" id="35608"/>
    <lineage>
        <taxon>Eukaryota</taxon>
        <taxon>Viridiplantae</taxon>
        <taxon>Streptophyta</taxon>
        <taxon>Embryophyta</taxon>
        <taxon>Tracheophyta</taxon>
        <taxon>Spermatophyta</taxon>
        <taxon>Magnoliopsida</taxon>
        <taxon>eudicotyledons</taxon>
        <taxon>Gunneridae</taxon>
        <taxon>Pentapetalae</taxon>
        <taxon>asterids</taxon>
        <taxon>campanulids</taxon>
        <taxon>Asterales</taxon>
        <taxon>Asteraceae</taxon>
        <taxon>Asteroideae</taxon>
        <taxon>Anthemideae</taxon>
        <taxon>Artemisiinae</taxon>
        <taxon>Artemisia</taxon>
    </lineage>
</organism>
<dbReference type="Gene3D" id="1.20.1160.11">
    <property type="entry name" value="Paired amphipathic helix"/>
    <property type="match status" value="1"/>
</dbReference>
<dbReference type="PANTHER" id="PTHR12346">
    <property type="entry name" value="SIN3B-RELATED"/>
    <property type="match status" value="1"/>
</dbReference>
<dbReference type="PROSITE" id="PS51477">
    <property type="entry name" value="PAH"/>
    <property type="match status" value="1"/>
</dbReference>
<accession>A0A2U1N9A6</accession>
<evidence type="ECO:0000313" key="5">
    <source>
        <dbReference type="Proteomes" id="UP000245207"/>
    </source>
</evidence>
<reference evidence="4 5" key="1">
    <citation type="journal article" date="2018" name="Mol. Plant">
        <title>The genome of Artemisia annua provides insight into the evolution of Asteraceae family and artemisinin biosynthesis.</title>
        <authorList>
            <person name="Shen Q."/>
            <person name="Zhang L."/>
            <person name="Liao Z."/>
            <person name="Wang S."/>
            <person name="Yan T."/>
            <person name="Shi P."/>
            <person name="Liu M."/>
            <person name="Fu X."/>
            <person name="Pan Q."/>
            <person name="Wang Y."/>
            <person name="Lv Z."/>
            <person name="Lu X."/>
            <person name="Zhang F."/>
            <person name="Jiang W."/>
            <person name="Ma Y."/>
            <person name="Chen M."/>
            <person name="Hao X."/>
            <person name="Li L."/>
            <person name="Tang Y."/>
            <person name="Lv G."/>
            <person name="Zhou Y."/>
            <person name="Sun X."/>
            <person name="Brodelius P.E."/>
            <person name="Rose J.K.C."/>
            <person name="Tang K."/>
        </authorList>
    </citation>
    <scope>NUCLEOTIDE SEQUENCE [LARGE SCALE GENOMIC DNA]</scope>
    <source>
        <strain evidence="5">cv. Huhao1</strain>
        <tissue evidence="4">Leaf</tissue>
    </source>
</reference>
<name>A0A2U1N9A6_ARTAN</name>
<dbReference type="Pfam" id="PF02671">
    <property type="entry name" value="PAH"/>
    <property type="match status" value="1"/>
</dbReference>
<dbReference type="GO" id="GO:0000785">
    <property type="term" value="C:chromatin"/>
    <property type="evidence" value="ECO:0007669"/>
    <property type="project" value="TreeGrafter"/>
</dbReference>
<comment type="subcellular location">
    <subcellularLocation>
        <location evidence="1 3">Nucleus</location>
    </subcellularLocation>
</comment>
<dbReference type="AlphaFoldDB" id="A0A2U1N9A6"/>
<dbReference type="GO" id="GO:0000122">
    <property type="term" value="P:negative regulation of transcription by RNA polymerase II"/>
    <property type="evidence" value="ECO:0007669"/>
    <property type="project" value="TreeGrafter"/>
</dbReference>
<sequence length="266" mass="29931">MVDVHGFVYIQVTELDWGRLKIQAKDVTLALKTAIVKDAETFFGHPVHDKKEQKRINEVYQEVASLFDDHPDLLDEFTRFLPGVSPSASAYQASLQNSYQHYDERSSIVVPLISGHMDKQWGWRDRISSLWISNYNVDSHENVSGLIVVMAQYKMLERVYGGWICFSADGNTPSATGTNFGIKSTKDWNISFGESLGFDTKAVSSINKVDVEYHSEIQSAYMQSPETGWHMVSGPIEAVVTACRPDANVLDHQQHDYSEDVPANAH</sequence>
<dbReference type="EMBL" id="PKPP01003308">
    <property type="protein sequence ID" value="PWA70083.1"/>
    <property type="molecule type" value="Genomic_DNA"/>
</dbReference>
<evidence type="ECO:0000256" key="1">
    <source>
        <dbReference type="ARBA" id="ARBA00004123"/>
    </source>
</evidence>
<dbReference type="Proteomes" id="UP000245207">
    <property type="component" value="Unassembled WGS sequence"/>
</dbReference>
<gene>
    <name evidence="4" type="ORF">CTI12_AA284430</name>
</gene>
<keyword evidence="2 3" id="KW-0539">Nucleus</keyword>
<evidence type="ECO:0000256" key="3">
    <source>
        <dbReference type="PROSITE-ProRule" id="PRU00810"/>
    </source>
</evidence>
<evidence type="ECO:0000313" key="4">
    <source>
        <dbReference type="EMBL" id="PWA70083.1"/>
    </source>
</evidence>
<dbReference type="InterPro" id="IPR039774">
    <property type="entry name" value="Sin3-like"/>
</dbReference>
<dbReference type="STRING" id="35608.A0A2U1N9A6"/>
<dbReference type="OrthoDB" id="1305701at2759"/>
<dbReference type="PANTHER" id="PTHR12346:SF8">
    <property type="entry name" value="PAIRED AMPHIPATHIC HELIX PROTEIN SIN3-LIKE 2"/>
    <property type="match status" value="1"/>
</dbReference>
<proteinExistence type="predicted"/>
<dbReference type="SUPFAM" id="SSF47762">
    <property type="entry name" value="PAH2 domain"/>
    <property type="match status" value="1"/>
</dbReference>
<dbReference type="GO" id="GO:0000118">
    <property type="term" value="C:histone deacetylase complex"/>
    <property type="evidence" value="ECO:0007669"/>
    <property type="project" value="TreeGrafter"/>
</dbReference>
<dbReference type="InterPro" id="IPR036600">
    <property type="entry name" value="PAH_sf"/>
</dbReference>
<dbReference type="GO" id="GO:0003714">
    <property type="term" value="F:transcription corepressor activity"/>
    <property type="evidence" value="ECO:0007669"/>
    <property type="project" value="InterPro"/>
</dbReference>
<keyword evidence="5" id="KW-1185">Reference proteome</keyword>